<feature type="region of interest" description="Disordered" evidence="8">
    <location>
        <begin position="643"/>
        <end position="705"/>
    </location>
</feature>
<feature type="compositionally biased region" description="Basic and acidic residues" evidence="8">
    <location>
        <begin position="295"/>
        <end position="326"/>
    </location>
</feature>
<dbReference type="GO" id="GO:0005694">
    <property type="term" value="C:chromosome"/>
    <property type="evidence" value="ECO:0007669"/>
    <property type="project" value="InterPro"/>
</dbReference>
<dbReference type="RefSeq" id="WP_090018114.1">
    <property type="nucleotide sequence ID" value="NZ_FNCE01000001.1"/>
</dbReference>
<keyword evidence="4 7" id="KW-0067">ATP-binding</keyword>
<comment type="subcellular location">
    <subcellularLocation>
        <location evidence="1 7">Cytoplasm</location>
    </subcellularLocation>
</comment>
<feature type="region of interest" description="Disordered" evidence="8">
    <location>
        <begin position="766"/>
        <end position="785"/>
    </location>
</feature>
<feature type="binding site" evidence="7">
    <location>
        <begin position="32"/>
        <end position="39"/>
    </location>
    <ligand>
        <name>ATP</name>
        <dbReference type="ChEBI" id="CHEBI:30616"/>
    </ligand>
</feature>
<comment type="domain">
    <text evidence="7">Contains large globular domains required for ATP hydrolysis at each terminus and a third globular domain forming a flexible hinge near the middle of the molecule. These domains are separated by coiled-coil structures.</text>
</comment>
<dbReference type="HAMAP" id="MF_01894">
    <property type="entry name" value="Smc_prok"/>
    <property type="match status" value="1"/>
</dbReference>
<keyword evidence="2 7" id="KW-0963">Cytoplasm</keyword>
<dbReference type="Proteomes" id="UP000199415">
    <property type="component" value="Unassembled WGS sequence"/>
</dbReference>
<dbReference type="GO" id="GO:0007062">
    <property type="term" value="P:sister chromatid cohesion"/>
    <property type="evidence" value="ECO:0007669"/>
    <property type="project" value="InterPro"/>
</dbReference>
<organism evidence="10 11">
    <name type="scientific">Limimonas halophila</name>
    <dbReference type="NCBI Taxonomy" id="1082479"/>
    <lineage>
        <taxon>Bacteria</taxon>
        <taxon>Pseudomonadati</taxon>
        <taxon>Pseudomonadota</taxon>
        <taxon>Alphaproteobacteria</taxon>
        <taxon>Rhodospirillales</taxon>
        <taxon>Rhodovibrionaceae</taxon>
        <taxon>Limimonas</taxon>
    </lineage>
</organism>
<reference evidence="10 11" key="1">
    <citation type="submission" date="2016-10" db="EMBL/GenBank/DDBJ databases">
        <authorList>
            <person name="de Groot N.N."/>
        </authorList>
    </citation>
    <scope>NUCLEOTIDE SEQUENCE [LARGE SCALE GENOMIC DNA]</scope>
    <source>
        <strain evidence="10 11">DSM 25584</strain>
    </source>
</reference>
<evidence type="ECO:0000256" key="7">
    <source>
        <dbReference type="HAMAP-Rule" id="MF_01894"/>
    </source>
</evidence>
<keyword evidence="6 7" id="KW-0238">DNA-binding</keyword>
<dbReference type="EMBL" id="FNCE01000001">
    <property type="protein sequence ID" value="SDF42195.1"/>
    <property type="molecule type" value="Genomic_DNA"/>
</dbReference>
<comment type="function">
    <text evidence="7">Required for chromosome condensation and partitioning.</text>
</comment>
<dbReference type="CDD" id="cd03278">
    <property type="entry name" value="ABC_SMC_barmotin"/>
    <property type="match status" value="1"/>
</dbReference>
<dbReference type="AlphaFoldDB" id="A0A1G7KYB0"/>
<feature type="compositionally biased region" description="Basic and acidic residues" evidence="8">
    <location>
        <begin position="410"/>
        <end position="427"/>
    </location>
</feature>
<comment type="caution">
    <text evidence="7">Lacks conserved residue(s) required for the propagation of feature annotation.</text>
</comment>
<evidence type="ECO:0000256" key="5">
    <source>
        <dbReference type="ARBA" id="ARBA00023054"/>
    </source>
</evidence>
<feature type="region of interest" description="Disordered" evidence="8">
    <location>
        <begin position="799"/>
        <end position="834"/>
    </location>
</feature>
<dbReference type="PIRSF" id="PIRSF005719">
    <property type="entry name" value="SMC"/>
    <property type="match status" value="1"/>
</dbReference>
<feature type="compositionally biased region" description="Basic and acidic residues" evidence="8">
    <location>
        <begin position="807"/>
        <end position="834"/>
    </location>
</feature>
<evidence type="ECO:0000313" key="10">
    <source>
        <dbReference type="EMBL" id="SDF42195.1"/>
    </source>
</evidence>
<dbReference type="InterPro" id="IPR011890">
    <property type="entry name" value="SMC_prok"/>
</dbReference>
<dbReference type="SMART" id="SM00968">
    <property type="entry name" value="SMC_hinge"/>
    <property type="match status" value="1"/>
</dbReference>
<dbReference type="FunFam" id="3.40.50.300:FF:000901">
    <property type="entry name" value="Chromosome partition protein Smc"/>
    <property type="match status" value="1"/>
</dbReference>
<feature type="region of interest" description="Disordered" evidence="8">
    <location>
        <begin position="248"/>
        <end position="339"/>
    </location>
</feature>
<feature type="compositionally biased region" description="Basic and acidic residues" evidence="8">
    <location>
        <begin position="648"/>
        <end position="705"/>
    </location>
</feature>
<dbReference type="InterPro" id="IPR003395">
    <property type="entry name" value="RecF/RecN/SMC_N"/>
</dbReference>
<feature type="coiled-coil region" evidence="7">
    <location>
        <begin position="952"/>
        <end position="993"/>
    </location>
</feature>
<dbReference type="OrthoDB" id="9808768at2"/>
<dbReference type="InterPro" id="IPR024704">
    <property type="entry name" value="SMC"/>
</dbReference>
<comment type="similarity">
    <text evidence="7">Belongs to the SMC family.</text>
</comment>
<sequence length="1155" mass="127589">MHFTRLRLRGFKSFVDPTEVPIEPGLTGIVGPNGCGKSNIVEALRWVMGETSAKRVRGGEMDDVIFAGSRARPQHTWAEVALTLDNRDGTAPARFNDAGELEVTRRIEREKGSTYRVNGAETRARDVQLLFADQATGAGATALVSQGRVTHVIHAKPSERRQLLEEAAGITGLHTRRREAEQRLRTAEQNLERLDDRLDTQEAQLTGLEREARRARRYRWLSRLVRRHEAILLHLDAVAAQRALAQARQQHEDAEERVAEAERRAAAASTEQANAQAALPELRQAEQDAASEVSRLTRERDGLAHEEKRVAQEAQRVRDRLDQITRDRKHAQTRADDARAAMERLETEDGDLAAAMEGERDARASAQEARDAAQREVEDAERAVNQLTERIAEQTAKAKSLDDRLAEVRKRRDKLQRDADTVARQEAELDAPDDAAVAQAAERVTAGEQALEAAQAEAEAAERALAETREADEAAQTALREAESARDRLTAEIDALRRVAEPQQEAGGDHPPVLDSVAAEPGAETALAAALGDALQTPVAADAPVRWTELPPLDAPPPLPAGTTCLADLVTAPPALHRRLACAGVVADRETGAALQARLAPGQVLVSRDGDCWRWDGYTADAAAEAPAAAERLRQRNRLAELRGQLPDAEHAVEQARARRQEASDAAKAARERDAAARKAVRDAETELRAARDDHAKREKAAADARSRLDALREQAERLATEIAEQDRAIEEVEAERANLPDLSAERDRLDELRRDLAGKRETLTARQRELDEHDRAARQRAERRRQIADELASWRQRAESASSHLGELETRREEAERELETLQARPEELHQRRSDLSEAIQAAERTRKEAADALARGEKRQAEADKALKAEQDALAKVREDRVRAEDGVDRAREGLEAVQARIRERLGCEPDGVLQQAGVDPRTETLPERERAREVMERLGRARDNLGAVNLRAEAEADELRAHVETMRAERADLTAAIDRLREGVDAIEREGRRRLQSAFDDVNARFGELFGRLFGGGRAHLELTEAEDLLTAGVEVMASPPGKRLQTMSLLSGGEQTLTALALLFAVFLTNAAPVCVLDEVDAPLDDANVDRFCTLVTELAERGESRFLVVTHHRMTMSRMDRLVGVTMPEDGVSRVVAVDLNQAEAYAQTG</sequence>
<dbReference type="STRING" id="1082479.SAMN05216241_10144"/>
<gene>
    <name evidence="7" type="primary">smc</name>
    <name evidence="10" type="ORF">SAMN05216241_10144</name>
</gene>
<accession>A0A1G7KYB0</accession>
<keyword evidence="3 7" id="KW-0547">Nucleotide-binding</keyword>
<dbReference type="Pfam" id="PF02463">
    <property type="entry name" value="SMC_N"/>
    <property type="match status" value="1"/>
</dbReference>
<dbReference type="SUPFAM" id="SSF52540">
    <property type="entry name" value="P-loop containing nucleoside triphosphate hydrolases"/>
    <property type="match status" value="1"/>
</dbReference>
<dbReference type="NCBIfam" id="TIGR02168">
    <property type="entry name" value="SMC_prok_B"/>
    <property type="match status" value="1"/>
</dbReference>
<dbReference type="PANTHER" id="PTHR43977">
    <property type="entry name" value="STRUCTURAL MAINTENANCE OF CHROMOSOMES PROTEIN 3"/>
    <property type="match status" value="1"/>
</dbReference>
<name>A0A1G7KYB0_9PROT</name>
<proteinExistence type="inferred from homology"/>
<keyword evidence="11" id="KW-1185">Reference proteome</keyword>
<evidence type="ECO:0000256" key="8">
    <source>
        <dbReference type="SAM" id="MobiDB-lite"/>
    </source>
</evidence>
<evidence type="ECO:0000256" key="3">
    <source>
        <dbReference type="ARBA" id="ARBA00022741"/>
    </source>
</evidence>
<evidence type="ECO:0000256" key="2">
    <source>
        <dbReference type="ARBA" id="ARBA00022490"/>
    </source>
</evidence>
<feature type="region of interest" description="Disordered" evidence="8">
    <location>
        <begin position="358"/>
        <end position="381"/>
    </location>
</feature>
<evidence type="ECO:0000256" key="6">
    <source>
        <dbReference type="ARBA" id="ARBA00023125"/>
    </source>
</evidence>
<dbReference type="GO" id="GO:0006260">
    <property type="term" value="P:DNA replication"/>
    <property type="evidence" value="ECO:0007669"/>
    <property type="project" value="UniProtKB-UniRule"/>
</dbReference>
<dbReference type="GO" id="GO:0007059">
    <property type="term" value="P:chromosome segregation"/>
    <property type="evidence" value="ECO:0007669"/>
    <property type="project" value="UniProtKB-UniRule"/>
</dbReference>
<evidence type="ECO:0000256" key="1">
    <source>
        <dbReference type="ARBA" id="ARBA00004496"/>
    </source>
</evidence>
<protein>
    <recommendedName>
        <fullName evidence="7">Chromosome partition protein Smc</fullName>
    </recommendedName>
</protein>
<evidence type="ECO:0000259" key="9">
    <source>
        <dbReference type="SMART" id="SM00968"/>
    </source>
</evidence>
<dbReference type="GO" id="GO:0016887">
    <property type="term" value="F:ATP hydrolysis activity"/>
    <property type="evidence" value="ECO:0007669"/>
    <property type="project" value="InterPro"/>
</dbReference>
<feature type="compositionally biased region" description="Low complexity" evidence="8">
    <location>
        <begin position="266"/>
        <end position="278"/>
    </location>
</feature>
<evidence type="ECO:0000313" key="11">
    <source>
        <dbReference type="Proteomes" id="UP000199415"/>
    </source>
</evidence>
<feature type="domain" description="SMC hinge" evidence="9">
    <location>
        <begin position="507"/>
        <end position="596"/>
    </location>
</feature>
<feature type="region of interest" description="Disordered" evidence="8">
    <location>
        <begin position="410"/>
        <end position="433"/>
    </location>
</feature>
<dbReference type="GO" id="GO:0030261">
    <property type="term" value="P:chromosome condensation"/>
    <property type="evidence" value="ECO:0007669"/>
    <property type="project" value="InterPro"/>
</dbReference>
<dbReference type="InterPro" id="IPR010935">
    <property type="entry name" value="SMC_hinge"/>
</dbReference>
<feature type="compositionally biased region" description="Basic and acidic residues" evidence="8">
    <location>
        <begin position="249"/>
        <end position="265"/>
    </location>
</feature>
<dbReference type="InterPro" id="IPR036277">
    <property type="entry name" value="SMC_hinge_sf"/>
</dbReference>
<dbReference type="GO" id="GO:0003677">
    <property type="term" value="F:DNA binding"/>
    <property type="evidence" value="ECO:0007669"/>
    <property type="project" value="UniProtKB-UniRule"/>
</dbReference>
<dbReference type="GO" id="GO:0005737">
    <property type="term" value="C:cytoplasm"/>
    <property type="evidence" value="ECO:0007669"/>
    <property type="project" value="UniProtKB-SubCell"/>
</dbReference>
<dbReference type="SUPFAM" id="SSF75553">
    <property type="entry name" value="Smc hinge domain"/>
    <property type="match status" value="1"/>
</dbReference>
<dbReference type="Gene3D" id="3.40.50.300">
    <property type="entry name" value="P-loop containing nucleotide triphosphate hydrolases"/>
    <property type="match status" value="2"/>
</dbReference>
<dbReference type="GO" id="GO:0005524">
    <property type="term" value="F:ATP binding"/>
    <property type="evidence" value="ECO:0007669"/>
    <property type="project" value="UniProtKB-UniRule"/>
</dbReference>
<evidence type="ECO:0000256" key="4">
    <source>
        <dbReference type="ARBA" id="ARBA00022840"/>
    </source>
</evidence>
<dbReference type="InterPro" id="IPR027417">
    <property type="entry name" value="P-loop_NTPase"/>
</dbReference>
<comment type="subunit">
    <text evidence="7">Homodimer.</text>
</comment>
<keyword evidence="5 7" id="KW-0175">Coiled coil</keyword>